<sequence>MTSRSRFPRAALLVPSLLTALLVVPLTGAAAQAETGDPVPPADLPGLVADPLPSTGDPATPVDPQAEAEAALETVQGILDPASPVTVTDGNDLTLALADLATTRNDLPQGLKKDAARLLARPNPNDPAGGIECTSGSGLPCYGSVAEAPSICENGICVHYVASGVNAASGAWAADVLDVMQYVAGRYAAAGYRKPLSDGTAGMTSGGVGNVNGAFDVYLADLGKFGLYGYCTTDRQVRGHGTAPAYCVLDNDYSAREFGRAHTPLENLQVTAAHEYFHAVQFAYDIGEERWMMEATATWAEDELYDNVNDNRQFLSSGPLGRPGQSLTNANGAYGAWIFFRFLSERYPAPSGGMPVIIRDIWSRAAGATDARAALNRTLAARGTELRKQFGWFSAWNRRPAAYYSEGSAYRAAPLWRSYRLTMGRSVSARTDISKLASRTVRYKSALQRAGRLRVDVDLSSRSAGSFALVTIKQKNKAPVTKKVKINARGDKRVVYPFGRKVQWVEINLANAGNKARSAKISARVIR</sequence>
<keyword evidence="2" id="KW-0732">Signal</keyword>
<evidence type="ECO:0000313" key="3">
    <source>
        <dbReference type="EMBL" id="KAB2807197.1"/>
    </source>
</evidence>
<dbReference type="EMBL" id="WBVM01000006">
    <property type="protein sequence ID" value="KAB2807197.1"/>
    <property type="molecule type" value="Genomic_DNA"/>
</dbReference>
<dbReference type="RefSeq" id="WP_151583070.1">
    <property type="nucleotide sequence ID" value="NZ_WBVM01000006.1"/>
</dbReference>
<evidence type="ECO:0008006" key="5">
    <source>
        <dbReference type="Google" id="ProtNLM"/>
    </source>
</evidence>
<protein>
    <recommendedName>
        <fullName evidence="5">Neutral metalloprotease</fullName>
    </recommendedName>
</protein>
<name>A0A7J5DR06_NOCSI</name>
<organism evidence="3 4">
    <name type="scientific">Nocardioides simplex</name>
    <name type="common">Arthrobacter simplex</name>
    <dbReference type="NCBI Taxonomy" id="2045"/>
    <lineage>
        <taxon>Bacteria</taxon>
        <taxon>Bacillati</taxon>
        <taxon>Actinomycetota</taxon>
        <taxon>Actinomycetes</taxon>
        <taxon>Propionibacteriales</taxon>
        <taxon>Nocardioidaceae</taxon>
        <taxon>Pimelobacter</taxon>
    </lineage>
</organism>
<dbReference type="Proteomes" id="UP000449906">
    <property type="component" value="Unassembled WGS sequence"/>
</dbReference>
<proteinExistence type="predicted"/>
<feature type="chain" id="PRO_5038430910" description="Neutral metalloprotease" evidence="2">
    <location>
        <begin position="34"/>
        <end position="527"/>
    </location>
</feature>
<reference evidence="3 4" key="1">
    <citation type="submission" date="2019-09" db="EMBL/GenBank/DDBJ databases">
        <title>Pimelobacter sp. isolated from Paulinella.</title>
        <authorList>
            <person name="Jeong S.E."/>
        </authorList>
    </citation>
    <scope>NUCLEOTIDE SEQUENCE [LARGE SCALE GENOMIC DNA]</scope>
    <source>
        <strain evidence="3 4">Pch-N</strain>
    </source>
</reference>
<feature type="region of interest" description="Disordered" evidence="1">
    <location>
        <begin position="33"/>
        <end position="63"/>
    </location>
</feature>
<dbReference type="NCBIfam" id="NF045524">
    <property type="entry name" value="MXAN_6640_HExxH"/>
    <property type="match status" value="1"/>
</dbReference>
<evidence type="ECO:0000313" key="4">
    <source>
        <dbReference type="Proteomes" id="UP000449906"/>
    </source>
</evidence>
<feature type="signal peptide" evidence="2">
    <location>
        <begin position="1"/>
        <end position="33"/>
    </location>
</feature>
<dbReference type="AlphaFoldDB" id="A0A7J5DR06"/>
<evidence type="ECO:0000256" key="1">
    <source>
        <dbReference type="SAM" id="MobiDB-lite"/>
    </source>
</evidence>
<evidence type="ECO:0000256" key="2">
    <source>
        <dbReference type="SAM" id="SignalP"/>
    </source>
</evidence>
<accession>A0A7J5DR06</accession>
<gene>
    <name evidence="3" type="ORF">F9L07_27295</name>
</gene>
<comment type="caution">
    <text evidence="3">The sequence shown here is derived from an EMBL/GenBank/DDBJ whole genome shotgun (WGS) entry which is preliminary data.</text>
</comment>